<protein>
    <submittedName>
        <fullName evidence="2">Drug:proton antiporter</fullName>
    </submittedName>
</protein>
<dbReference type="EMBL" id="CP043046">
    <property type="protein sequence ID" value="QEI05903.1"/>
    <property type="molecule type" value="Genomic_DNA"/>
</dbReference>
<sequence length="95" mass="10156">MSHPTFVLLYVDSPARSEKFYTKLLGTPAIESSPTFALFALQPGLMLGLWQRDGVEPAASAPAGGNELAFAVENNEAVLATDPDGHRLRVFAPAK</sequence>
<dbReference type="Pfam" id="PF00903">
    <property type="entry name" value="Glyoxalase"/>
    <property type="match status" value="1"/>
</dbReference>
<reference evidence="2 3" key="1">
    <citation type="submission" date="2019-08" db="EMBL/GenBank/DDBJ databases">
        <title>Amphibian skin-associated Pigmentiphaga: genome sequence and occurrence across geography and hosts.</title>
        <authorList>
            <person name="Bletz M.C."/>
            <person name="Bunk B."/>
            <person name="Sproeer C."/>
            <person name="Biwer P."/>
            <person name="Reiter S."/>
            <person name="Rabemananjara F.C.E."/>
            <person name="Schulz S."/>
            <person name="Overmann J."/>
            <person name="Vences M."/>
        </authorList>
    </citation>
    <scope>NUCLEOTIDE SEQUENCE [LARGE SCALE GENOMIC DNA]</scope>
    <source>
        <strain evidence="2 3">Mada1488</strain>
    </source>
</reference>
<dbReference type="OrthoDB" id="9806945at2"/>
<feature type="domain" description="Glyoxalase/fosfomycin resistance/dioxygenase" evidence="1">
    <location>
        <begin position="7"/>
        <end position="79"/>
    </location>
</feature>
<dbReference type="InterPro" id="IPR004360">
    <property type="entry name" value="Glyas_Fos-R_dOase_dom"/>
</dbReference>
<dbReference type="Proteomes" id="UP000325161">
    <property type="component" value="Chromosome"/>
</dbReference>
<organism evidence="2 3">
    <name type="scientific">Pigmentiphaga aceris</name>
    <dbReference type="NCBI Taxonomy" id="1940612"/>
    <lineage>
        <taxon>Bacteria</taxon>
        <taxon>Pseudomonadati</taxon>
        <taxon>Pseudomonadota</taxon>
        <taxon>Betaproteobacteria</taxon>
        <taxon>Burkholderiales</taxon>
        <taxon>Alcaligenaceae</taxon>
        <taxon>Pigmentiphaga</taxon>
    </lineage>
</organism>
<keyword evidence="3" id="KW-1185">Reference proteome</keyword>
<accession>A0A5C0AWY0</accession>
<evidence type="ECO:0000259" key="1">
    <source>
        <dbReference type="Pfam" id="PF00903"/>
    </source>
</evidence>
<gene>
    <name evidence="2" type="ORF">FXN63_08640</name>
</gene>
<dbReference type="AlphaFoldDB" id="A0A5C0AWY0"/>
<evidence type="ECO:0000313" key="2">
    <source>
        <dbReference type="EMBL" id="QEI05903.1"/>
    </source>
</evidence>
<dbReference type="InterPro" id="IPR029068">
    <property type="entry name" value="Glyas_Bleomycin-R_OHBP_Dase"/>
</dbReference>
<dbReference type="KEGG" id="pacr:FXN63_08640"/>
<dbReference type="SUPFAM" id="SSF54593">
    <property type="entry name" value="Glyoxalase/Bleomycin resistance protein/Dihydroxybiphenyl dioxygenase"/>
    <property type="match status" value="1"/>
</dbReference>
<dbReference type="RefSeq" id="WP_148814286.1">
    <property type="nucleotide sequence ID" value="NZ_CP043046.1"/>
</dbReference>
<name>A0A5C0AWY0_9BURK</name>
<evidence type="ECO:0000313" key="3">
    <source>
        <dbReference type="Proteomes" id="UP000325161"/>
    </source>
</evidence>
<dbReference type="Gene3D" id="3.10.180.10">
    <property type="entry name" value="2,3-Dihydroxybiphenyl 1,2-Dioxygenase, domain 1"/>
    <property type="match status" value="1"/>
</dbReference>
<proteinExistence type="predicted"/>